<keyword evidence="3" id="KW-1185">Reference proteome</keyword>
<proteinExistence type="predicted"/>
<dbReference type="RefSeq" id="XP_040713303.1">
    <property type="nucleotide sequence ID" value="XM_040860646.1"/>
</dbReference>
<evidence type="ECO:0000313" key="3">
    <source>
        <dbReference type="Proteomes" id="UP000193689"/>
    </source>
</evidence>
<keyword evidence="1" id="KW-0472">Membrane</keyword>
<organism evidence="2 3">
    <name type="scientific">Pseudomassariella vexata</name>
    <dbReference type="NCBI Taxonomy" id="1141098"/>
    <lineage>
        <taxon>Eukaryota</taxon>
        <taxon>Fungi</taxon>
        <taxon>Dikarya</taxon>
        <taxon>Ascomycota</taxon>
        <taxon>Pezizomycotina</taxon>
        <taxon>Sordariomycetes</taxon>
        <taxon>Xylariomycetidae</taxon>
        <taxon>Amphisphaeriales</taxon>
        <taxon>Pseudomassariaceae</taxon>
        <taxon>Pseudomassariella</taxon>
    </lineage>
</organism>
<dbReference type="GeneID" id="63776858"/>
<evidence type="ECO:0000256" key="1">
    <source>
        <dbReference type="SAM" id="Phobius"/>
    </source>
</evidence>
<dbReference type="InParanoid" id="A0A1Y2DQ36"/>
<name>A0A1Y2DQ36_9PEZI</name>
<dbReference type="Proteomes" id="UP000193689">
    <property type="component" value="Unassembled WGS sequence"/>
</dbReference>
<sequence length="185" mass="19829">MVLLSEMVTLTVLSRSIIISPAGTAVMILLPLTRPPRTRRALPGNLVSTSYIHHLVFVLPLYSSPYGCSPLTNNGGIVYRGRPWPPWQVRPLPNRDVSLLAALGHSSLGTSPMGAYIGITRTSNAMSSPGTPSLTTRRIATSDMALALGVILGVSVLLVASPRYPKCRCYNIVSRWTNVTSTSSA</sequence>
<feature type="transmembrane region" description="Helical" evidence="1">
    <location>
        <begin position="139"/>
        <end position="160"/>
    </location>
</feature>
<feature type="transmembrane region" description="Helical" evidence="1">
    <location>
        <begin position="97"/>
        <end position="119"/>
    </location>
</feature>
<feature type="transmembrane region" description="Helical" evidence="1">
    <location>
        <begin position="12"/>
        <end position="32"/>
    </location>
</feature>
<comment type="caution">
    <text evidence="2">The sequence shown here is derived from an EMBL/GenBank/DDBJ whole genome shotgun (WGS) entry which is preliminary data.</text>
</comment>
<evidence type="ECO:0000313" key="2">
    <source>
        <dbReference type="EMBL" id="ORY61226.1"/>
    </source>
</evidence>
<protein>
    <submittedName>
        <fullName evidence="2">Uncharacterized protein</fullName>
    </submittedName>
</protein>
<dbReference type="EMBL" id="MCFJ01000010">
    <property type="protein sequence ID" value="ORY61226.1"/>
    <property type="molecule type" value="Genomic_DNA"/>
</dbReference>
<reference evidence="2 3" key="1">
    <citation type="submission" date="2016-07" db="EMBL/GenBank/DDBJ databases">
        <title>Pervasive Adenine N6-methylation of Active Genes in Fungi.</title>
        <authorList>
            <consortium name="DOE Joint Genome Institute"/>
            <person name="Mondo S.J."/>
            <person name="Dannebaum R.O."/>
            <person name="Kuo R.C."/>
            <person name="Labutti K."/>
            <person name="Haridas S."/>
            <person name="Kuo A."/>
            <person name="Salamov A."/>
            <person name="Ahrendt S.R."/>
            <person name="Lipzen A."/>
            <person name="Sullivan W."/>
            <person name="Andreopoulos W.B."/>
            <person name="Clum A."/>
            <person name="Lindquist E."/>
            <person name="Daum C."/>
            <person name="Ramamoorthy G.K."/>
            <person name="Gryganskyi A."/>
            <person name="Culley D."/>
            <person name="Magnuson J.K."/>
            <person name="James T.Y."/>
            <person name="O'Malley M.A."/>
            <person name="Stajich J.E."/>
            <person name="Spatafora J.W."/>
            <person name="Visel A."/>
            <person name="Grigoriev I.V."/>
        </authorList>
    </citation>
    <scope>NUCLEOTIDE SEQUENCE [LARGE SCALE GENOMIC DNA]</scope>
    <source>
        <strain evidence="2 3">CBS 129021</strain>
    </source>
</reference>
<keyword evidence="1" id="KW-0812">Transmembrane</keyword>
<accession>A0A1Y2DQ36</accession>
<keyword evidence="1" id="KW-1133">Transmembrane helix</keyword>
<dbReference type="AlphaFoldDB" id="A0A1Y2DQ36"/>
<gene>
    <name evidence="2" type="ORF">BCR38DRAFT_439637</name>
</gene>